<dbReference type="InterPro" id="IPR043519">
    <property type="entry name" value="NT_sf"/>
</dbReference>
<evidence type="ECO:0000313" key="1">
    <source>
        <dbReference type="EMBL" id="UZG50648.1"/>
    </source>
</evidence>
<evidence type="ECO:0008006" key="3">
    <source>
        <dbReference type="Google" id="ProtNLM"/>
    </source>
</evidence>
<dbReference type="RefSeq" id="WP_265137805.1">
    <property type="nucleotide sequence ID" value="NZ_CP110418.1"/>
</dbReference>
<name>A0AA46X5J6_9FIRM</name>
<proteinExistence type="predicted"/>
<dbReference type="AlphaFoldDB" id="A0AA46X5J6"/>
<dbReference type="Proteomes" id="UP001164244">
    <property type="component" value="Chromosome"/>
</dbReference>
<dbReference type="KEGG" id="vrg:OKW85_08140"/>
<dbReference type="EMBL" id="CP110418">
    <property type="protein sequence ID" value="UZG50648.1"/>
    <property type="molecule type" value="Genomic_DNA"/>
</dbReference>
<reference evidence="1" key="1">
    <citation type="submission" date="2022-11" db="EMBL/GenBank/DDBJ databases">
        <title>Complete genome sequence of Veillonella rogosae KCOM 3468 isolated from human Subgingival dental plaque of Chronic peridontitis Lesion.</title>
        <authorList>
            <person name="Park S.-N."/>
            <person name="Lim Y.K."/>
            <person name="Kook J.-K."/>
        </authorList>
    </citation>
    <scope>NUCLEOTIDE SEQUENCE</scope>
    <source>
        <strain evidence="1">KCOM 3468</strain>
    </source>
</reference>
<organism evidence="1 2">
    <name type="scientific">Veillonella rogosae</name>
    <dbReference type="NCBI Taxonomy" id="423477"/>
    <lineage>
        <taxon>Bacteria</taxon>
        <taxon>Bacillati</taxon>
        <taxon>Bacillota</taxon>
        <taxon>Negativicutes</taxon>
        <taxon>Veillonellales</taxon>
        <taxon>Veillonellaceae</taxon>
        <taxon>Veillonella</taxon>
    </lineage>
</organism>
<dbReference type="Gene3D" id="3.30.460.10">
    <property type="entry name" value="Beta Polymerase, domain 2"/>
    <property type="match status" value="1"/>
</dbReference>
<evidence type="ECO:0000313" key="2">
    <source>
        <dbReference type="Proteomes" id="UP001164244"/>
    </source>
</evidence>
<gene>
    <name evidence="1" type="ORF">OKW85_08140</name>
</gene>
<accession>A0AA46X5J6</accession>
<protein>
    <recommendedName>
        <fullName evidence="3">Polymerase beta nucleotidyltransferase domain-containing protein</fullName>
    </recommendedName>
</protein>
<dbReference type="SUPFAM" id="SSF81301">
    <property type="entry name" value="Nucleotidyltransferase"/>
    <property type="match status" value="1"/>
</dbReference>
<sequence>MVKFNTSKKEITLEEIQNITTPLFKKYGFKSAYLFGYYASNTTIIDIDIEFMVEDSDKTEELDMLDWYDMIDDFEHKLQLPCQITDMDILKSDNHNYLKKKYYDKSILIYKEN</sequence>